<keyword evidence="3" id="KW-0436">Ligase</keyword>
<evidence type="ECO:0000256" key="1">
    <source>
        <dbReference type="ARBA" id="ARBA00022450"/>
    </source>
</evidence>
<keyword evidence="8" id="KW-1185">Reference proteome</keyword>
<name>A0ABR3FE43_9AGAR</name>
<keyword evidence="1" id="KW-0596">Phosphopantetheine</keyword>
<evidence type="ECO:0000256" key="4">
    <source>
        <dbReference type="ARBA" id="ARBA00029454"/>
    </source>
</evidence>
<dbReference type="SUPFAM" id="SSF56801">
    <property type="entry name" value="Acetyl-CoA synthetase-like"/>
    <property type="match status" value="1"/>
</dbReference>
<dbReference type="Proteomes" id="UP001465976">
    <property type="component" value="Unassembled WGS sequence"/>
</dbReference>
<evidence type="ECO:0000256" key="5">
    <source>
        <dbReference type="SAM" id="MobiDB-lite"/>
    </source>
</evidence>
<dbReference type="Gene3D" id="3.30.300.30">
    <property type="match status" value="1"/>
</dbReference>
<accession>A0ABR3FE43</accession>
<dbReference type="NCBIfam" id="TIGR01733">
    <property type="entry name" value="AA-adenyl-dom"/>
    <property type="match status" value="1"/>
</dbReference>
<protein>
    <recommendedName>
        <fullName evidence="6">AMP-dependent synthetase/ligase domain-containing protein</fullName>
    </recommendedName>
</protein>
<feature type="region of interest" description="Disordered" evidence="5">
    <location>
        <begin position="519"/>
        <end position="571"/>
    </location>
</feature>
<evidence type="ECO:0000259" key="6">
    <source>
        <dbReference type="Pfam" id="PF00501"/>
    </source>
</evidence>
<evidence type="ECO:0000313" key="7">
    <source>
        <dbReference type="EMBL" id="KAL0573472.1"/>
    </source>
</evidence>
<gene>
    <name evidence="7" type="ORF">V5O48_008480</name>
</gene>
<comment type="caution">
    <text evidence="7">The sequence shown here is derived from an EMBL/GenBank/DDBJ whole genome shotgun (WGS) entry which is preliminary data.</text>
</comment>
<reference evidence="7 8" key="1">
    <citation type="submission" date="2024-02" db="EMBL/GenBank/DDBJ databases">
        <title>A draft genome for the cacao thread blight pathogen Marasmius crinis-equi.</title>
        <authorList>
            <person name="Cohen S.P."/>
            <person name="Baruah I.K."/>
            <person name="Amoako-Attah I."/>
            <person name="Bukari Y."/>
            <person name="Meinhardt L.W."/>
            <person name="Bailey B.A."/>
        </authorList>
    </citation>
    <scope>NUCLEOTIDE SEQUENCE [LARGE SCALE GENOMIC DNA]</scope>
    <source>
        <strain evidence="7 8">GH-76</strain>
    </source>
</reference>
<evidence type="ECO:0000313" key="8">
    <source>
        <dbReference type="Proteomes" id="UP001465976"/>
    </source>
</evidence>
<organism evidence="7 8">
    <name type="scientific">Marasmius crinis-equi</name>
    <dbReference type="NCBI Taxonomy" id="585013"/>
    <lineage>
        <taxon>Eukaryota</taxon>
        <taxon>Fungi</taxon>
        <taxon>Dikarya</taxon>
        <taxon>Basidiomycota</taxon>
        <taxon>Agaricomycotina</taxon>
        <taxon>Agaricomycetes</taxon>
        <taxon>Agaricomycetidae</taxon>
        <taxon>Agaricales</taxon>
        <taxon>Marasmiineae</taxon>
        <taxon>Marasmiaceae</taxon>
        <taxon>Marasmius</taxon>
    </lineage>
</organism>
<dbReference type="InterPro" id="IPR000873">
    <property type="entry name" value="AMP-dep_synth/lig_dom"/>
</dbReference>
<dbReference type="Pfam" id="PF00501">
    <property type="entry name" value="AMP-binding"/>
    <property type="match status" value="1"/>
</dbReference>
<comment type="similarity">
    <text evidence="4">Belongs to the NRP synthetase family.</text>
</comment>
<dbReference type="PANTHER" id="PTHR45527">
    <property type="entry name" value="NONRIBOSOMAL PEPTIDE SYNTHETASE"/>
    <property type="match status" value="1"/>
</dbReference>
<dbReference type="InterPro" id="IPR042099">
    <property type="entry name" value="ANL_N_sf"/>
</dbReference>
<dbReference type="EMBL" id="JBAHYK010000501">
    <property type="protein sequence ID" value="KAL0573472.1"/>
    <property type="molecule type" value="Genomic_DNA"/>
</dbReference>
<dbReference type="PANTHER" id="PTHR45527:SF11">
    <property type="entry name" value="NONRIBOSOMAL PEPTIDE SYNTHETASE 5"/>
    <property type="match status" value="1"/>
</dbReference>
<dbReference type="Gene3D" id="3.40.50.12780">
    <property type="entry name" value="N-terminal domain of ligase-like"/>
    <property type="match status" value="1"/>
</dbReference>
<feature type="domain" description="AMP-dependent synthetase/ligase" evidence="6">
    <location>
        <begin position="36"/>
        <end position="375"/>
    </location>
</feature>
<evidence type="ECO:0000256" key="3">
    <source>
        <dbReference type="ARBA" id="ARBA00022598"/>
    </source>
</evidence>
<feature type="compositionally biased region" description="Low complexity" evidence="5">
    <location>
        <begin position="525"/>
        <end position="545"/>
    </location>
</feature>
<proteinExistence type="inferred from homology"/>
<dbReference type="InterPro" id="IPR045851">
    <property type="entry name" value="AMP-bd_C_sf"/>
</dbReference>
<keyword evidence="2" id="KW-0597">Phosphoprotein</keyword>
<dbReference type="InterPro" id="IPR010071">
    <property type="entry name" value="AA_adenyl_dom"/>
</dbReference>
<evidence type="ECO:0000256" key="2">
    <source>
        <dbReference type="ARBA" id="ARBA00022553"/>
    </source>
</evidence>
<sequence>MTSPLSHLSPVDRALFHRFGFGLVRPVETPIVHHAFEKHVHQQPETTAVEDPSKATITYSQLDRKANRLARRLRAQGIRPGTRVCIVAKRSIPLVVAILAVLKSGGQYVPLDAVTITDETLQFVLEDSCPRTVLTMEEFSHRIVNDVPTIVLEHAILEDEQTNASSDRVEDLSSPSDGVYCIYTSGTTGRPKGVDVKHEGATNVISGPPGNVGMQPGMRVAQLLNIAFDMGAWEILGSLYNGCTLCMRGNTSKEWASLLKTVDIVISTPSILARHDPEDYPNIKHVIVGGEPCSQSLADRWAECTNFNNCCGPTEISICNTVQPHTPGYPLSIGKPIPNTNVYILSYDTPEPTALPIGEVGSMWVGGIGTGTSYLNLPERTAERWKKDPFVEGGMMFNTGDLGRWRKDGQLDHMGRVDDQVKVKGFRVELDGVSTAMRRHEAVQNAVALLIDSQLWGFVSPSTVNVGEVKRSTSEIQPYYAVPTQYVALDDFPMTRNGKIDKRALSAIAQEIMGMSSPVLPPTVPTSVAATAADSSEDSSTPSSDFLPTPRDDSDESQFAFDNDGQGQETFTDVLSDDAFGPLKMDDKSGSLQGDVFKKLRIAWAA</sequence>